<sequence length="122" mass="13402">MLAFLRQWVQSFRARRRALACDLCKKPSPTKQSCLACNGQCCPACLGVETQFGRFCTACTSGNSRVKHKRRNDAMPAMDTMAPASLTVKTAKMFLTNRQVEAIQRMARTQPATSTTDLGPVG</sequence>
<name>A0A485LK71_9STRA</name>
<evidence type="ECO:0000313" key="1">
    <source>
        <dbReference type="EMBL" id="KAF0685683.1"/>
    </source>
</evidence>
<gene>
    <name evidence="2" type="primary">Aste57867_22468</name>
    <name evidence="1" type="ORF">As57867_022398</name>
    <name evidence="2" type="ORF">ASTE57867_22468</name>
</gene>
<reference evidence="1" key="2">
    <citation type="submission" date="2019-06" db="EMBL/GenBank/DDBJ databases">
        <title>Genomics analysis of Aphanomyces spp. identifies a new class of oomycete effector associated with host adaptation.</title>
        <authorList>
            <person name="Gaulin E."/>
        </authorList>
    </citation>
    <scope>NUCLEOTIDE SEQUENCE</scope>
    <source>
        <strain evidence="1">CBS 578.67</strain>
    </source>
</reference>
<protein>
    <submittedName>
        <fullName evidence="2">Aste57867_22468 protein</fullName>
    </submittedName>
</protein>
<keyword evidence="3" id="KW-1185">Reference proteome</keyword>
<evidence type="ECO:0000313" key="2">
    <source>
        <dbReference type="EMBL" id="VFT99128.1"/>
    </source>
</evidence>
<organism evidence="2 3">
    <name type="scientific">Aphanomyces stellatus</name>
    <dbReference type="NCBI Taxonomy" id="120398"/>
    <lineage>
        <taxon>Eukaryota</taxon>
        <taxon>Sar</taxon>
        <taxon>Stramenopiles</taxon>
        <taxon>Oomycota</taxon>
        <taxon>Saprolegniomycetes</taxon>
        <taxon>Saprolegniales</taxon>
        <taxon>Verrucalvaceae</taxon>
        <taxon>Aphanomyces</taxon>
    </lineage>
</organism>
<dbReference type="EMBL" id="CAADRA010007086">
    <property type="protein sequence ID" value="VFT99128.1"/>
    <property type="molecule type" value="Genomic_DNA"/>
</dbReference>
<reference evidence="2 3" key="1">
    <citation type="submission" date="2019-03" db="EMBL/GenBank/DDBJ databases">
        <authorList>
            <person name="Gaulin E."/>
            <person name="Dumas B."/>
        </authorList>
    </citation>
    <scope>NUCLEOTIDE SEQUENCE [LARGE SCALE GENOMIC DNA]</scope>
    <source>
        <strain evidence="2">CBS 568.67</strain>
    </source>
</reference>
<proteinExistence type="predicted"/>
<evidence type="ECO:0000313" key="3">
    <source>
        <dbReference type="Proteomes" id="UP000332933"/>
    </source>
</evidence>
<accession>A0A485LK71</accession>
<dbReference type="Proteomes" id="UP000332933">
    <property type="component" value="Unassembled WGS sequence"/>
</dbReference>
<dbReference type="EMBL" id="VJMH01007060">
    <property type="protein sequence ID" value="KAF0685683.1"/>
    <property type="molecule type" value="Genomic_DNA"/>
</dbReference>
<dbReference type="AlphaFoldDB" id="A0A485LK71"/>